<dbReference type="PANTHER" id="PTHR24058:SF113">
    <property type="entry name" value="HYPOTHETICAL SER-THR PROTEIN KINASE"/>
    <property type="match status" value="1"/>
</dbReference>
<dbReference type="GO" id="GO:0004674">
    <property type="term" value="F:protein serine/threonine kinase activity"/>
    <property type="evidence" value="ECO:0007669"/>
    <property type="project" value="UniProtKB-KW"/>
</dbReference>
<evidence type="ECO:0000256" key="6">
    <source>
        <dbReference type="ARBA" id="ARBA00022840"/>
    </source>
</evidence>
<keyword evidence="6" id="KW-0067">ATP-binding</keyword>
<evidence type="ECO:0000256" key="1">
    <source>
        <dbReference type="ARBA" id="ARBA00022527"/>
    </source>
</evidence>
<name>A0A6A1W4J4_9ROSI</name>
<dbReference type="CDD" id="cd14133">
    <property type="entry name" value="PKc_DYRK_like"/>
    <property type="match status" value="1"/>
</dbReference>
<dbReference type="PANTHER" id="PTHR24058">
    <property type="entry name" value="DUAL SPECIFICITY PROTEIN KINASE"/>
    <property type="match status" value="1"/>
</dbReference>
<dbReference type="Gene3D" id="3.30.200.20">
    <property type="entry name" value="Phosphorylase Kinase, domain 1"/>
    <property type="match status" value="1"/>
</dbReference>
<accession>A0A6A1W4J4</accession>
<keyword evidence="5 9" id="KW-0418">Kinase</keyword>
<organism evidence="9 10">
    <name type="scientific">Morella rubra</name>
    <name type="common">Chinese bayberry</name>
    <dbReference type="NCBI Taxonomy" id="262757"/>
    <lineage>
        <taxon>Eukaryota</taxon>
        <taxon>Viridiplantae</taxon>
        <taxon>Streptophyta</taxon>
        <taxon>Embryophyta</taxon>
        <taxon>Tracheophyta</taxon>
        <taxon>Spermatophyta</taxon>
        <taxon>Magnoliopsida</taxon>
        <taxon>eudicotyledons</taxon>
        <taxon>Gunneridae</taxon>
        <taxon>Pentapetalae</taxon>
        <taxon>rosids</taxon>
        <taxon>fabids</taxon>
        <taxon>Fagales</taxon>
        <taxon>Myricaceae</taxon>
        <taxon>Morella</taxon>
    </lineage>
</organism>
<evidence type="ECO:0000256" key="2">
    <source>
        <dbReference type="ARBA" id="ARBA00022553"/>
    </source>
</evidence>
<sequence length="801" mass="91163">MAVSHVEAVLEFLKKNGLSEAETALKEDMIEKGELGSFDFEKFFFPMVPPPRPLRIPSNHRRSEIAGSGESVRSNPRSEDDEFVSLGSSTSDGCSSGTSFHRVYANLCVDNMHRKYMFLVCSIFVMLSSLVSKMTEKNKKRYVHTTQIPSKAVARQNFGLIDLNEFSAINQASFHCTRISALFYTGALSKVSTNAEFINPYGIRSTSPDTAASSGNLSQFGTARDYHDFDMQNDLFWYDEKEDGAFMTPCFEGPDFFGCPTEDKFVMMPEKEKECANLQEKKCLFYVAPLNDENEVHVVDYDHFERNCEPGEGIQGETKGFAAYSRPLPICKCSVGAGGFCAGNPADESHLSSKETDLTDLQLEVVGDIPTYCETAAQNKKNNAVYSAKRGSINYCVEGFKDSPDLNIKAAEEDFNPNGIDSYEFGDGGKLNAEHHKTDAAAEGEDFTDERLLSDICEEEYEVFDLRIIHRKNRTGFEENKDLPIVLNTVIAGRYYVTEYLGSAAFSKVVQAHDLHNGIDVCLKIIKNDKDFFDQSLDEIKLLKLVNKHDPADERHILRLYDFFYHQEHLFIVCELLRSNLYEFQKFNEESGGEAYFTLRRLQVITRQCLEALEYLHRLGIIHCDLKPENILIKSYRRCEIKVIDLGSSCFQTDNLCLYVQSRSYRAPEVILGLPYDQRIDIWSLGCILAELCSGEVLFPNDSVVMILARMIGMLGPIDMEMLEQGQETHKYFSKEYDLYHINEETDQLEYIIPESSSLERRLRVTDIGFIDFVKYLLEINPKRRPTAVEALEHPWLSYSY</sequence>
<keyword evidence="2" id="KW-0597">Phosphoprotein</keyword>
<keyword evidence="1" id="KW-0723">Serine/threonine-protein kinase</keyword>
<evidence type="ECO:0000313" key="9">
    <source>
        <dbReference type="EMBL" id="KAB1217730.1"/>
    </source>
</evidence>
<dbReference type="PROSITE" id="PS50011">
    <property type="entry name" value="PROTEIN_KINASE_DOM"/>
    <property type="match status" value="1"/>
</dbReference>
<reference evidence="9 10" key="1">
    <citation type="journal article" date="2019" name="Plant Biotechnol. J.">
        <title>The red bayberry genome and genetic basis of sex determination.</title>
        <authorList>
            <person name="Jia H.M."/>
            <person name="Jia H.J."/>
            <person name="Cai Q.L."/>
            <person name="Wang Y."/>
            <person name="Zhao H.B."/>
            <person name="Yang W.F."/>
            <person name="Wang G.Y."/>
            <person name="Li Y.H."/>
            <person name="Zhan D.L."/>
            <person name="Shen Y.T."/>
            <person name="Niu Q.F."/>
            <person name="Chang L."/>
            <person name="Qiu J."/>
            <person name="Zhao L."/>
            <person name="Xie H.B."/>
            <person name="Fu W.Y."/>
            <person name="Jin J."/>
            <person name="Li X.W."/>
            <person name="Jiao Y."/>
            <person name="Zhou C.C."/>
            <person name="Tu T."/>
            <person name="Chai C.Y."/>
            <person name="Gao J.L."/>
            <person name="Fan L.J."/>
            <person name="van de Weg E."/>
            <person name="Wang J.Y."/>
            <person name="Gao Z.S."/>
        </authorList>
    </citation>
    <scope>NUCLEOTIDE SEQUENCE [LARGE SCALE GENOMIC DNA]</scope>
    <source>
        <tissue evidence="9">Leaves</tissue>
    </source>
</reference>
<dbReference type="InterPro" id="IPR011009">
    <property type="entry name" value="Kinase-like_dom_sf"/>
</dbReference>
<keyword evidence="3" id="KW-0808">Transferase</keyword>
<dbReference type="InterPro" id="IPR050494">
    <property type="entry name" value="Ser_Thr_dual-spec_kinase"/>
</dbReference>
<dbReference type="InterPro" id="IPR008271">
    <property type="entry name" value="Ser/Thr_kinase_AS"/>
</dbReference>
<dbReference type="GO" id="GO:0005524">
    <property type="term" value="F:ATP binding"/>
    <property type="evidence" value="ECO:0007669"/>
    <property type="project" value="UniProtKB-KW"/>
</dbReference>
<comment type="caution">
    <text evidence="9">The sequence shown here is derived from an EMBL/GenBank/DDBJ whole genome shotgun (WGS) entry which is preliminary data.</text>
</comment>
<dbReference type="PROSITE" id="PS00108">
    <property type="entry name" value="PROTEIN_KINASE_ST"/>
    <property type="match status" value="1"/>
</dbReference>
<dbReference type="SUPFAM" id="SSF56112">
    <property type="entry name" value="Protein kinase-like (PK-like)"/>
    <property type="match status" value="1"/>
</dbReference>
<dbReference type="SMART" id="SM00220">
    <property type="entry name" value="S_TKc"/>
    <property type="match status" value="1"/>
</dbReference>
<dbReference type="Gene3D" id="1.10.510.10">
    <property type="entry name" value="Transferase(Phosphotransferase) domain 1"/>
    <property type="match status" value="1"/>
</dbReference>
<dbReference type="OrthoDB" id="9332038at2759"/>
<dbReference type="EMBL" id="RXIC02000021">
    <property type="protein sequence ID" value="KAB1217730.1"/>
    <property type="molecule type" value="Genomic_DNA"/>
</dbReference>
<keyword evidence="10" id="KW-1185">Reference proteome</keyword>
<evidence type="ECO:0000259" key="8">
    <source>
        <dbReference type="PROSITE" id="PS50011"/>
    </source>
</evidence>
<gene>
    <name evidence="9" type="ORF">CJ030_MR3G014860</name>
</gene>
<evidence type="ECO:0000256" key="3">
    <source>
        <dbReference type="ARBA" id="ARBA00022679"/>
    </source>
</evidence>
<evidence type="ECO:0000313" key="10">
    <source>
        <dbReference type="Proteomes" id="UP000516437"/>
    </source>
</evidence>
<evidence type="ECO:0000256" key="7">
    <source>
        <dbReference type="SAM" id="MobiDB-lite"/>
    </source>
</evidence>
<keyword evidence="4" id="KW-0547">Nucleotide-binding</keyword>
<proteinExistence type="predicted"/>
<dbReference type="InterPro" id="IPR000719">
    <property type="entry name" value="Prot_kinase_dom"/>
</dbReference>
<feature type="domain" description="Protein kinase" evidence="8">
    <location>
        <begin position="495"/>
        <end position="797"/>
    </location>
</feature>
<dbReference type="Pfam" id="PF00069">
    <property type="entry name" value="Pkinase"/>
    <property type="match status" value="1"/>
</dbReference>
<evidence type="ECO:0000256" key="5">
    <source>
        <dbReference type="ARBA" id="ARBA00022777"/>
    </source>
</evidence>
<evidence type="ECO:0000256" key="4">
    <source>
        <dbReference type="ARBA" id="ARBA00022741"/>
    </source>
</evidence>
<dbReference type="FunFam" id="3.30.200.20:FF:000216">
    <property type="entry name" value="Putative serine/threonine-protein kinase dyrk2"/>
    <property type="match status" value="1"/>
</dbReference>
<feature type="region of interest" description="Disordered" evidence="7">
    <location>
        <begin position="55"/>
        <end position="90"/>
    </location>
</feature>
<dbReference type="FunFam" id="1.10.510.10:FF:000380">
    <property type="entry name" value="Serine/threonine-protein kinase ppk15"/>
    <property type="match status" value="1"/>
</dbReference>
<protein>
    <submittedName>
        <fullName evidence="9">Serine/threonine-protein kinase ppk15</fullName>
    </submittedName>
</protein>
<dbReference type="Proteomes" id="UP000516437">
    <property type="component" value="Chromosome 3"/>
</dbReference>
<dbReference type="AlphaFoldDB" id="A0A6A1W4J4"/>